<evidence type="ECO:0000313" key="5">
    <source>
        <dbReference type="EMBL" id="QDU87006.1"/>
    </source>
</evidence>
<name>A0A518D6A9_9BACT</name>
<evidence type="ECO:0000256" key="3">
    <source>
        <dbReference type="ARBA" id="ARBA00022829"/>
    </source>
</evidence>
<dbReference type="InterPro" id="IPR036388">
    <property type="entry name" value="WH-like_DNA-bd_sf"/>
</dbReference>
<keyword evidence="6" id="KW-1185">Reference proteome</keyword>
<dbReference type="GO" id="GO:0051301">
    <property type="term" value="P:cell division"/>
    <property type="evidence" value="ECO:0007669"/>
    <property type="project" value="UniProtKB-KW"/>
</dbReference>
<dbReference type="GO" id="GO:0051304">
    <property type="term" value="P:chromosome separation"/>
    <property type="evidence" value="ECO:0007669"/>
    <property type="project" value="InterPro"/>
</dbReference>
<dbReference type="InterPro" id="IPR036390">
    <property type="entry name" value="WH_DNA-bd_sf"/>
</dbReference>
<dbReference type="SUPFAM" id="SSF46785">
    <property type="entry name" value="Winged helix' DNA-binding domain"/>
    <property type="match status" value="2"/>
</dbReference>
<dbReference type="InterPro" id="IPR005234">
    <property type="entry name" value="ScpB_csome_segregation"/>
</dbReference>
<dbReference type="PANTHER" id="PTHR34298">
    <property type="entry name" value="SEGREGATION AND CONDENSATION PROTEIN B"/>
    <property type="match status" value="1"/>
</dbReference>
<evidence type="ECO:0000256" key="1">
    <source>
        <dbReference type="ARBA" id="ARBA00022490"/>
    </source>
</evidence>
<organism evidence="5 6">
    <name type="scientific">Pirellulimonas nuda</name>
    <dbReference type="NCBI Taxonomy" id="2528009"/>
    <lineage>
        <taxon>Bacteria</taxon>
        <taxon>Pseudomonadati</taxon>
        <taxon>Planctomycetota</taxon>
        <taxon>Planctomycetia</taxon>
        <taxon>Pirellulales</taxon>
        <taxon>Lacipirellulaceae</taxon>
        <taxon>Pirellulimonas</taxon>
    </lineage>
</organism>
<dbReference type="Pfam" id="PF04079">
    <property type="entry name" value="SMC_ScpB"/>
    <property type="match status" value="1"/>
</dbReference>
<keyword evidence="2" id="KW-0132">Cell division</keyword>
<evidence type="ECO:0000256" key="2">
    <source>
        <dbReference type="ARBA" id="ARBA00022618"/>
    </source>
</evidence>
<dbReference type="OrthoDB" id="211906at2"/>
<proteinExistence type="predicted"/>
<dbReference type="RefSeq" id="WP_145280755.1">
    <property type="nucleotide sequence ID" value="NZ_CP036291.1"/>
</dbReference>
<sequence length="212" mass="22763">MPDAPAAAPLSLDRLKAAFAQMLGQPAAAGAADAPTAPIDPCEVGPRSIVEAALFVGRPDGAAIPAVQLAGVMRDVSEADIDRAVDALNDSYAGRDAPYHIERSAAGYRMTLRDQWRRTSERFYGRVAEARLSPAALEVLAAIAYRQPIAQRQIDTLRESASGPLVRQLVRRGLVAADRDASPVAYRTTPRFLALFKLSDVSQLPRTAELDD</sequence>
<gene>
    <name evidence="5" type="ORF">Pla175_03600</name>
</gene>
<evidence type="ECO:0000313" key="6">
    <source>
        <dbReference type="Proteomes" id="UP000317429"/>
    </source>
</evidence>
<keyword evidence="4" id="KW-0131">Cell cycle</keyword>
<dbReference type="PANTHER" id="PTHR34298:SF2">
    <property type="entry name" value="SEGREGATION AND CONDENSATION PROTEIN B"/>
    <property type="match status" value="1"/>
</dbReference>
<keyword evidence="1" id="KW-0963">Cytoplasm</keyword>
<protein>
    <recommendedName>
        <fullName evidence="7">Segregation and condensation protein B</fullName>
    </recommendedName>
</protein>
<dbReference type="Proteomes" id="UP000317429">
    <property type="component" value="Chromosome"/>
</dbReference>
<accession>A0A518D6A9</accession>
<reference evidence="5 6" key="1">
    <citation type="submission" date="2019-02" db="EMBL/GenBank/DDBJ databases">
        <title>Deep-cultivation of Planctomycetes and their phenomic and genomic characterization uncovers novel biology.</title>
        <authorList>
            <person name="Wiegand S."/>
            <person name="Jogler M."/>
            <person name="Boedeker C."/>
            <person name="Pinto D."/>
            <person name="Vollmers J."/>
            <person name="Rivas-Marin E."/>
            <person name="Kohn T."/>
            <person name="Peeters S.H."/>
            <person name="Heuer A."/>
            <person name="Rast P."/>
            <person name="Oberbeckmann S."/>
            <person name="Bunk B."/>
            <person name="Jeske O."/>
            <person name="Meyerdierks A."/>
            <person name="Storesund J.E."/>
            <person name="Kallscheuer N."/>
            <person name="Luecker S."/>
            <person name="Lage O.M."/>
            <person name="Pohl T."/>
            <person name="Merkel B.J."/>
            <person name="Hornburger P."/>
            <person name="Mueller R.-W."/>
            <person name="Bruemmer F."/>
            <person name="Labrenz M."/>
            <person name="Spormann A.M."/>
            <person name="Op den Camp H."/>
            <person name="Overmann J."/>
            <person name="Amann R."/>
            <person name="Jetten M.S.M."/>
            <person name="Mascher T."/>
            <person name="Medema M.H."/>
            <person name="Devos D.P."/>
            <person name="Kaster A.-K."/>
            <person name="Ovreas L."/>
            <person name="Rohde M."/>
            <person name="Galperin M.Y."/>
            <person name="Jogler C."/>
        </authorList>
    </citation>
    <scope>NUCLEOTIDE SEQUENCE [LARGE SCALE GENOMIC DNA]</scope>
    <source>
        <strain evidence="5 6">Pla175</strain>
    </source>
</reference>
<dbReference type="KEGG" id="pnd:Pla175_03600"/>
<dbReference type="Gene3D" id="1.10.10.10">
    <property type="entry name" value="Winged helix-like DNA-binding domain superfamily/Winged helix DNA-binding domain"/>
    <property type="match status" value="2"/>
</dbReference>
<dbReference type="EMBL" id="CP036291">
    <property type="protein sequence ID" value="QDU87006.1"/>
    <property type="molecule type" value="Genomic_DNA"/>
</dbReference>
<dbReference type="AlphaFoldDB" id="A0A518D6A9"/>
<evidence type="ECO:0000256" key="4">
    <source>
        <dbReference type="ARBA" id="ARBA00023306"/>
    </source>
</evidence>
<keyword evidence="3" id="KW-0159">Chromosome partition</keyword>
<evidence type="ECO:0008006" key="7">
    <source>
        <dbReference type="Google" id="ProtNLM"/>
    </source>
</evidence>